<keyword evidence="1" id="KW-0472">Membrane</keyword>
<evidence type="ECO:0000313" key="2">
    <source>
        <dbReference type="EMBL" id="VDB98647.1"/>
    </source>
</evidence>
<dbReference type="AlphaFoldDB" id="A0AAQ2UUP3"/>
<keyword evidence="1" id="KW-1133">Transmembrane helix</keyword>
<gene>
    <name evidence="2" type="ORF">OENI_1385</name>
</gene>
<reference evidence="2 3" key="1">
    <citation type="submission" date="2018-08" db="EMBL/GenBank/DDBJ databases">
        <authorList>
            <person name="Lorentzen P. G. S. M."/>
        </authorList>
    </citation>
    <scope>NUCLEOTIDE SEQUENCE [LARGE SCALE GENOMIC DNA]</scope>
    <source>
        <strain evidence="2 3">CRBO_1381</strain>
    </source>
</reference>
<feature type="transmembrane region" description="Helical" evidence="1">
    <location>
        <begin position="21"/>
        <end position="38"/>
    </location>
</feature>
<protein>
    <submittedName>
        <fullName evidence="2">Uncharacterized protein</fullName>
    </submittedName>
</protein>
<evidence type="ECO:0000256" key="1">
    <source>
        <dbReference type="SAM" id="Phobius"/>
    </source>
</evidence>
<proteinExistence type="predicted"/>
<sequence>MVMEILSRNYFKARIRLDQRFFMLIISHNLVIYLPKYLRRMKLTDLDKNWRNYIGCT</sequence>
<accession>A0AAQ2UUP3</accession>
<keyword evidence="1" id="KW-0812">Transmembrane</keyword>
<name>A0AAQ2UUP3_OENOE</name>
<organism evidence="2 3">
    <name type="scientific">Oenococcus oeni</name>
    <name type="common">Leuconostoc oenos</name>
    <dbReference type="NCBI Taxonomy" id="1247"/>
    <lineage>
        <taxon>Bacteria</taxon>
        <taxon>Bacillati</taxon>
        <taxon>Bacillota</taxon>
        <taxon>Bacilli</taxon>
        <taxon>Lactobacillales</taxon>
        <taxon>Lactobacillaceae</taxon>
        <taxon>Oenococcus</taxon>
    </lineage>
</organism>
<dbReference type="Proteomes" id="UP000294726">
    <property type="component" value="Chromosome"/>
</dbReference>
<evidence type="ECO:0000313" key="3">
    <source>
        <dbReference type="Proteomes" id="UP000294726"/>
    </source>
</evidence>
<dbReference type="EMBL" id="LR031358">
    <property type="protein sequence ID" value="VDB98647.1"/>
    <property type="molecule type" value="Genomic_DNA"/>
</dbReference>